<gene>
    <name evidence="1" type="ORF">FHI69_21120</name>
</gene>
<dbReference type="AlphaFoldDB" id="A0A5C4NQ06"/>
<accession>A0A5C4NQ06</accession>
<protein>
    <recommendedName>
        <fullName evidence="3">DUF1877 family protein</fullName>
    </recommendedName>
</protein>
<evidence type="ECO:0000313" key="2">
    <source>
        <dbReference type="Proteomes" id="UP000305681"/>
    </source>
</evidence>
<organism evidence="1 2">
    <name type="scientific">Janthinobacterium lividum</name>
    <dbReference type="NCBI Taxonomy" id="29581"/>
    <lineage>
        <taxon>Bacteria</taxon>
        <taxon>Pseudomonadati</taxon>
        <taxon>Pseudomonadota</taxon>
        <taxon>Betaproteobacteria</taxon>
        <taxon>Burkholderiales</taxon>
        <taxon>Oxalobacteraceae</taxon>
        <taxon>Janthinobacterium</taxon>
    </lineage>
</organism>
<name>A0A5C4NQ06_9BURK</name>
<evidence type="ECO:0008006" key="3">
    <source>
        <dbReference type="Google" id="ProtNLM"/>
    </source>
</evidence>
<dbReference type="Proteomes" id="UP000305681">
    <property type="component" value="Unassembled WGS sequence"/>
</dbReference>
<evidence type="ECO:0000313" key="1">
    <source>
        <dbReference type="EMBL" id="TNC75166.1"/>
    </source>
</evidence>
<sequence>MGVIADFFIADPAEAIRYANRIEEPDEGEEIALLLNPVQFNGITDLEIGTLWAILERSEWDIEKHMPEDIYVEEDGESWLHRFPDGLTSLLANSNADGLESASEQWAKTEEIDCNAADLRPLLKDLQSLARQAIATGQSIYLWGCL</sequence>
<dbReference type="RefSeq" id="WP_128139497.1">
    <property type="nucleotide sequence ID" value="NZ_UGJG01000001.1"/>
</dbReference>
<comment type="caution">
    <text evidence="1">The sequence shown here is derived from an EMBL/GenBank/DDBJ whole genome shotgun (WGS) entry which is preliminary data.</text>
</comment>
<proteinExistence type="predicted"/>
<reference evidence="1 2" key="1">
    <citation type="submission" date="2019-06" db="EMBL/GenBank/DDBJ databases">
        <title>Genome sequence of Janthinobacterium lividum UCD_MED1.</title>
        <authorList>
            <person name="De Leon M.E."/>
            <person name="Jospin G."/>
        </authorList>
    </citation>
    <scope>NUCLEOTIDE SEQUENCE [LARGE SCALE GENOMIC DNA]</scope>
    <source>
        <strain evidence="1 2">UCD_MED1</strain>
    </source>
</reference>
<dbReference type="EMBL" id="VDGE01000009">
    <property type="protein sequence ID" value="TNC75166.1"/>
    <property type="molecule type" value="Genomic_DNA"/>
</dbReference>